<evidence type="ECO:0000313" key="4">
    <source>
        <dbReference type="Proteomes" id="UP000265618"/>
    </source>
</evidence>
<dbReference type="AlphaFoldDB" id="A0A9K3DCZ8"/>
<accession>A0A9K3DCZ8</accession>
<organism evidence="3 4">
    <name type="scientific">Kipferlia bialata</name>
    <dbReference type="NCBI Taxonomy" id="797122"/>
    <lineage>
        <taxon>Eukaryota</taxon>
        <taxon>Metamonada</taxon>
        <taxon>Carpediemonas-like organisms</taxon>
        <taxon>Kipferlia</taxon>
    </lineage>
</organism>
<feature type="non-terminal residue" evidence="3">
    <location>
        <position position="83"/>
    </location>
</feature>
<feature type="transmembrane region" description="Helical" evidence="2">
    <location>
        <begin position="55"/>
        <end position="78"/>
    </location>
</feature>
<comment type="caution">
    <text evidence="3">The sequence shown here is derived from an EMBL/GenBank/DDBJ whole genome shotgun (WGS) entry which is preliminary data.</text>
</comment>
<proteinExistence type="predicted"/>
<name>A0A9K3DCZ8_9EUKA</name>
<sequence>MRSGSSSSDVRMEMEGEREREREVSGLEEWDRDAELILGEEQLQRLMQQRRRFNALYSLYWVILAVVFLGRCLLIQYISLSLS</sequence>
<evidence type="ECO:0000256" key="1">
    <source>
        <dbReference type="SAM" id="MobiDB-lite"/>
    </source>
</evidence>
<protein>
    <submittedName>
        <fullName evidence="3">Uncharacterized protein</fullName>
    </submittedName>
</protein>
<reference evidence="3 4" key="1">
    <citation type="journal article" date="2018" name="PLoS ONE">
        <title>The draft genome of Kipferlia bialata reveals reductive genome evolution in fornicate parasites.</title>
        <authorList>
            <person name="Tanifuji G."/>
            <person name="Takabayashi S."/>
            <person name="Kume K."/>
            <person name="Takagi M."/>
            <person name="Nakayama T."/>
            <person name="Kamikawa R."/>
            <person name="Inagaki Y."/>
            <person name="Hashimoto T."/>
        </authorList>
    </citation>
    <scope>NUCLEOTIDE SEQUENCE [LARGE SCALE GENOMIC DNA]</scope>
    <source>
        <strain evidence="3">NY0173</strain>
    </source>
</reference>
<keyword evidence="4" id="KW-1185">Reference proteome</keyword>
<feature type="compositionally biased region" description="Basic and acidic residues" evidence="1">
    <location>
        <begin position="10"/>
        <end position="25"/>
    </location>
</feature>
<evidence type="ECO:0000313" key="3">
    <source>
        <dbReference type="EMBL" id="GIQ92005.1"/>
    </source>
</evidence>
<keyword evidence="2" id="KW-0812">Transmembrane</keyword>
<keyword evidence="2" id="KW-1133">Transmembrane helix</keyword>
<evidence type="ECO:0000256" key="2">
    <source>
        <dbReference type="SAM" id="Phobius"/>
    </source>
</evidence>
<feature type="region of interest" description="Disordered" evidence="1">
    <location>
        <begin position="1"/>
        <end position="26"/>
    </location>
</feature>
<dbReference type="EMBL" id="BDIP01008764">
    <property type="protein sequence ID" value="GIQ92005.1"/>
    <property type="molecule type" value="Genomic_DNA"/>
</dbReference>
<dbReference type="Proteomes" id="UP000265618">
    <property type="component" value="Unassembled WGS sequence"/>
</dbReference>
<keyword evidence="2" id="KW-0472">Membrane</keyword>
<gene>
    <name evidence="3" type="ORF">KIPB_015524</name>
</gene>